<feature type="binding site" description="axial binding residue" evidence="9">
    <location>
        <position position="467"/>
    </location>
    <ligand>
        <name>heme</name>
        <dbReference type="ChEBI" id="CHEBI:30413"/>
    </ligand>
    <ligandPart>
        <name>Fe</name>
        <dbReference type="ChEBI" id="CHEBI:18248"/>
    </ligandPart>
</feature>
<dbReference type="SUPFAM" id="SSF48264">
    <property type="entry name" value="Cytochrome P450"/>
    <property type="match status" value="1"/>
</dbReference>
<evidence type="ECO:0000256" key="7">
    <source>
        <dbReference type="ARBA" id="ARBA00023004"/>
    </source>
</evidence>
<evidence type="ECO:0000256" key="2">
    <source>
        <dbReference type="ARBA" id="ARBA00005179"/>
    </source>
</evidence>
<evidence type="ECO:0000256" key="6">
    <source>
        <dbReference type="ARBA" id="ARBA00023002"/>
    </source>
</evidence>
<dbReference type="InterPro" id="IPR036396">
    <property type="entry name" value="Cyt_P450_sf"/>
</dbReference>
<dbReference type="GO" id="GO:0016705">
    <property type="term" value="F:oxidoreductase activity, acting on paired donors, with incorporation or reduction of molecular oxygen"/>
    <property type="evidence" value="ECO:0007669"/>
    <property type="project" value="InterPro"/>
</dbReference>
<evidence type="ECO:0000256" key="9">
    <source>
        <dbReference type="PIRSR" id="PIRSR602401-1"/>
    </source>
</evidence>
<evidence type="ECO:0000256" key="1">
    <source>
        <dbReference type="ARBA" id="ARBA00001971"/>
    </source>
</evidence>
<dbReference type="GO" id="GO:0004497">
    <property type="term" value="F:monooxygenase activity"/>
    <property type="evidence" value="ECO:0007669"/>
    <property type="project" value="UniProtKB-KW"/>
</dbReference>
<dbReference type="PRINTS" id="PR00385">
    <property type="entry name" value="P450"/>
</dbReference>
<keyword evidence="4 9" id="KW-0349">Heme</keyword>
<dbReference type="GO" id="GO:0020037">
    <property type="term" value="F:heme binding"/>
    <property type="evidence" value="ECO:0007669"/>
    <property type="project" value="InterPro"/>
</dbReference>
<dbReference type="EMBL" id="JACYCC010000399">
    <property type="protein sequence ID" value="KAF8666328.1"/>
    <property type="molecule type" value="Genomic_DNA"/>
</dbReference>
<dbReference type="Pfam" id="PF00067">
    <property type="entry name" value="p450"/>
    <property type="match status" value="1"/>
</dbReference>
<dbReference type="InterPro" id="IPR002401">
    <property type="entry name" value="Cyt_P450_E_grp-I"/>
</dbReference>
<dbReference type="InterPro" id="IPR050121">
    <property type="entry name" value="Cytochrome_P450_monoxygenase"/>
</dbReference>
<sequence length="528" mass="60272">MGTFTSISLFLFPLAAYWYVHRLIRAKSNTVSRLPGPFTQNDGHWLWGHELEAHQTPYEGAYTRWMHLYGRTYKIKGALFHPDILVIGDQVALRDILGKETYSYVKSSIIRTLIERVMGRGLVWAEGDIHKRQRHELAPFFTAQATRDMFNTINTCVNIGVENLESYIINNASDPKQGLTMDITESTESMTLDVTGRFVFDYDFESGRSHAAKFIKQTWKKQGSINLHWTAALGQVVIRALPFITHLPIPALEAQLAVKKVFRDISRTVINQSVNEGREKDLLTTMVRLSNKGQIQEARDELYDHVCSMAFASQDTTAGTLTFGLHQLAMYPKYQSRLRDEIARLGREPTHDDLMSGMPWLDAITMETLRRRPIGPHMERVAVEDTILRFGNPIQTSDGIKISELKIKAGQTIIIPIMSMNHLKSVWGDDADEFNPERWIDPARLEYVDRKFGWNGMLVFSDGPRQCIGYRMAILIFKTALVAYIRKFEFHDTGTVIHARYAGTLQPYIAGQEDKGTQMPLRVTLLNE</sequence>
<dbReference type="AlphaFoldDB" id="A0A8H7GZ84"/>
<dbReference type="PRINTS" id="PR00463">
    <property type="entry name" value="EP450I"/>
</dbReference>
<dbReference type="Gene3D" id="1.10.630.10">
    <property type="entry name" value="Cytochrome P450"/>
    <property type="match status" value="1"/>
</dbReference>
<comment type="cofactor">
    <cofactor evidence="1 9">
        <name>heme</name>
        <dbReference type="ChEBI" id="CHEBI:30413"/>
    </cofactor>
</comment>
<proteinExistence type="inferred from homology"/>
<evidence type="ECO:0000256" key="3">
    <source>
        <dbReference type="ARBA" id="ARBA00010617"/>
    </source>
</evidence>
<comment type="similarity">
    <text evidence="3 10">Belongs to the cytochrome P450 family.</text>
</comment>
<dbReference type="InterPro" id="IPR017972">
    <property type="entry name" value="Cyt_P450_CS"/>
</dbReference>
<reference evidence="11" key="1">
    <citation type="submission" date="2020-09" db="EMBL/GenBank/DDBJ databases">
        <title>Comparative genome analyses of four rice-infecting Rhizoctonia solani isolates reveal extensive enrichment of homogalacturonan modification genes.</title>
        <authorList>
            <person name="Lee D.-Y."/>
            <person name="Jeon J."/>
            <person name="Kim K.-T."/>
            <person name="Cheong K."/>
            <person name="Song H."/>
            <person name="Choi G."/>
            <person name="Ko J."/>
            <person name="Opiyo S.O."/>
            <person name="Zuo S."/>
            <person name="Madhav S."/>
            <person name="Lee Y.-H."/>
            <person name="Wang G.-L."/>
        </authorList>
    </citation>
    <scope>NUCLEOTIDE SEQUENCE</scope>
    <source>
        <strain evidence="11">AG1-IA YN-7</strain>
    </source>
</reference>
<evidence type="ECO:0000313" key="11">
    <source>
        <dbReference type="EMBL" id="KAF8666328.1"/>
    </source>
</evidence>
<dbReference type="GO" id="GO:0005506">
    <property type="term" value="F:iron ion binding"/>
    <property type="evidence" value="ECO:0007669"/>
    <property type="project" value="InterPro"/>
</dbReference>
<keyword evidence="5 9" id="KW-0479">Metal-binding</keyword>
<keyword evidence="7 9" id="KW-0408">Iron</keyword>
<keyword evidence="6 10" id="KW-0560">Oxidoreductase</keyword>
<evidence type="ECO:0000313" key="12">
    <source>
        <dbReference type="Proteomes" id="UP000650582"/>
    </source>
</evidence>
<evidence type="ECO:0000256" key="10">
    <source>
        <dbReference type="RuleBase" id="RU000461"/>
    </source>
</evidence>
<evidence type="ECO:0000256" key="4">
    <source>
        <dbReference type="ARBA" id="ARBA00022617"/>
    </source>
</evidence>
<evidence type="ECO:0000256" key="8">
    <source>
        <dbReference type="ARBA" id="ARBA00023033"/>
    </source>
</evidence>
<dbReference type="PROSITE" id="PS00086">
    <property type="entry name" value="CYTOCHROME_P450"/>
    <property type="match status" value="1"/>
</dbReference>
<dbReference type="PANTHER" id="PTHR24305:SF166">
    <property type="entry name" value="CYTOCHROME P450 12A4, MITOCHONDRIAL-RELATED"/>
    <property type="match status" value="1"/>
</dbReference>
<accession>A0A8H7GZ84</accession>
<dbReference type="InterPro" id="IPR001128">
    <property type="entry name" value="Cyt_P450"/>
</dbReference>
<evidence type="ECO:0000256" key="5">
    <source>
        <dbReference type="ARBA" id="ARBA00022723"/>
    </source>
</evidence>
<protein>
    <submittedName>
        <fullName evidence="11">Cytochrome p450</fullName>
    </submittedName>
</protein>
<comment type="pathway">
    <text evidence="2">Secondary metabolite biosynthesis.</text>
</comment>
<dbReference type="PANTHER" id="PTHR24305">
    <property type="entry name" value="CYTOCHROME P450"/>
    <property type="match status" value="1"/>
</dbReference>
<dbReference type="Proteomes" id="UP000650582">
    <property type="component" value="Unassembled WGS sequence"/>
</dbReference>
<comment type="caution">
    <text evidence="11">The sequence shown here is derived from an EMBL/GenBank/DDBJ whole genome shotgun (WGS) entry which is preliminary data.</text>
</comment>
<organism evidence="11 12">
    <name type="scientific">Rhizoctonia solani</name>
    <dbReference type="NCBI Taxonomy" id="456999"/>
    <lineage>
        <taxon>Eukaryota</taxon>
        <taxon>Fungi</taxon>
        <taxon>Dikarya</taxon>
        <taxon>Basidiomycota</taxon>
        <taxon>Agaricomycotina</taxon>
        <taxon>Agaricomycetes</taxon>
        <taxon>Cantharellales</taxon>
        <taxon>Ceratobasidiaceae</taxon>
        <taxon>Rhizoctonia</taxon>
    </lineage>
</organism>
<name>A0A8H7GZ84_9AGAM</name>
<keyword evidence="8 10" id="KW-0503">Monooxygenase</keyword>
<gene>
    <name evidence="11" type="ORF">RHS04_09683</name>
</gene>